<dbReference type="CDD" id="cd08509">
    <property type="entry name" value="PBP2_TmCBP_oligosaccharides_like"/>
    <property type="match status" value="1"/>
</dbReference>
<evidence type="ECO:0000313" key="7">
    <source>
        <dbReference type="Proteomes" id="UP000561011"/>
    </source>
</evidence>
<name>A0A853EWT9_9MICO</name>
<keyword evidence="2" id="KW-0813">Transport</keyword>
<dbReference type="EMBL" id="JACBYE010000026">
    <property type="protein sequence ID" value="NYS94112.1"/>
    <property type="molecule type" value="Genomic_DNA"/>
</dbReference>
<evidence type="ECO:0000256" key="2">
    <source>
        <dbReference type="ARBA" id="ARBA00022448"/>
    </source>
</evidence>
<sequence>MFLSTGRNRALAAVALASSMTLVVAGCSSSGAGAGGGEGEDRVLNVFAGSQTPITANFNPYSPTALHASSGAIYETLYYYNKGAAGDPTPLLGESFAFDDTGSELTVTLKSGVTWSDGEPFTADDVVFTFEQPFASQEWITSVEAVDETTVKFVFDGPQYTNEFTVLGSTYIVPEHIWSTIEDTTAYADAEPVGTGPYIVDNVSTSAYTIVANPEYREEGKPAVKKVRYLGIDSNQSAEDLIRTGKIDWVSMFSPEPESITADGRMGYLPLYSTATVIYTCANAEMGCEGPQTDVAVRQAIDAALDRSSINEKAFAGVGGAASPTFALPGRDDQWVAPGMPSQSPQQSDVEAAQAILEEAGYAPDADGVYAKDGQRVEMTLVSVDGWNDYNSAAKLIAEQVSAAGIQVTATTVSQSEFADARQSGEFQLIIGGVSGTSVADPFQIYHDWFTTGTTAPVGEEVPLGAWNFSRYSDPEVDAAVEAASVTDDSATKLEAYGVIQEKIVEDLPYIPLILSASQTFYDTEHFTGWPTEDDLYAFPAPFTPTAAGLILSTLEPVD</sequence>
<dbReference type="RefSeq" id="WP_179913609.1">
    <property type="nucleotide sequence ID" value="NZ_JACBYE010000026.1"/>
</dbReference>
<evidence type="ECO:0000256" key="4">
    <source>
        <dbReference type="SAM" id="SignalP"/>
    </source>
</evidence>
<organism evidence="6 7">
    <name type="scientific">Sanguibacter inulinus</name>
    <dbReference type="NCBI Taxonomy" id="60922"/>
    <lineage>
        <taxon>Bacteria</taxon>
        <taxon>Bacillati</taxon>
        <taxon>Actinomycetota</taxon>
        <taxon>Actinomycetes</taxon>
        <taxon>Micrococcales</taxon>
        <taxon>Sanguibacteraceae</taxon>
        <taxon>Sanguibacter</taxon>
    </lineage>
</organism>
<dbReference type="AlphaFoldDB" id="A0A853EWT9"/>
<dbReference type="GO" id="GO:1904680">
    <property type="term" value="F:peptide transmembrane transporter activity"/>
    <property type="evidence" value="ECO:0007669"/>
    <property type="project" value="TreeGrafter"/>
</dbReference>
<protein>
    <submittedName>
        <fullName evidence="6">ABC transporter substrate-binding protein</fullName>
    </submittedName>
</protein>
<dbReference type="Proteomes" id="UP000561011">
    <property type="component" value="Unassembled WGS sequence"/>
</dbReference>
<comment type="caution">
    <text evidence="6">The sequence shown here is derived from an EMBL/GenBank/DDBJ whole genome shotgun (WGS) entry which is preliminary data.</text>
</comment>
<comment type="similarity">
    <text evidence="1">Belongs to the bacterial solute-binding protein 5 family.</text>
</comment>
<dbReference type="Gene3D" id="3.10.105.10">
    <property type="entry name" value="Dipeptide-binding Protein, Domain 3"/>
    <property type="match status" value="1"/>
</dbReference>
<dbReference type="InterPro" id="IPR039424">
    <property type="entry name" value="SBP_5"/>
</dbReference>
<feature type="domain" description="Solute-binding protein family 5" evidence="5">
    <location>
        <begin position="88"/>
        <end position="453"/>
    </location>
</feature>
<keyword evidence="7" id="KW-1185">Reference proteome</keyword>
<dbReference type="SUPFAM" id="SSF53850">
    <property type="entry name" value="Periplasmic binding protein-like II"/>
    <property type="match status" value="1"/>
</dbReference>
<dbReference type="PANTHER" id="PTHR30290:SF9">
    <property type="entry name" value="OLIGOPEPTIDE-BINDING PROTEIN APPA"/>
    <property type="match status" value="1"/>
</dbReference>
<dbReference type="Pfam" id="PF00496">
    <property type="entry name" value="SBP_bac_5"/>
    <property type="match status" value="1"/>
</dbReference>
<keyword evidence="3 4" id="KW-0732">Signal</keyword>
<dbReference type="Gene3D" id="3.90.76.10">
    <property type="entry name" value="Dipeptide-binding Protein, Domain 1"/>
    <property type="match status" value="1"/>
</dbReference>
<dbReference type="InterPro" id="IPR030678">
    <property type="entry name" value="Peptide/Ni-bd"/>
</dbReference>
<dbReference type="Gene3D" id="3.40.190.10">
    <property type="entry name" value="Periplasmic binding protein-like II"/>
    <property type="match status" value="1"/>
</dbReference>
<dbReference type="PROSITE" id="PS51257">
    <property type="entry name" value="PROKAR_LIPOPROTEIN"/>
    <property type="match status" value="1"/>
</dbReference>
<dbReference type="GO" id="GO:0043190">
    <property type="term" value="C:ATP-binding cassette (ABC) transporter complex"/>
    <property type="evidence" value="ECO:0007669"/>
    <property type="project" value="InterPro"/>
</dbReference>
<feature type="chain" id="PRO_5038909455" evidence="4">
    <location>
        <begin position="26"/>
        <end position="559"/>
    </location>
</feature>
<dbReference type="GO" id="GO:0015833">
    <property type="term" value="P:peptide transport"/>
    <property type="evidence" value="ECO:0007669"/>
    <property type="project" value="TreeGrafter"/>
</dbReference>
<dbReference type="InterPro" id="IPR000914">
    <property type="entry name" value="SBP_5_dom"/>
</dbReference>
<evidence type="ECO:0000313" key="6">
    <source>
        <dbReference type="EMBL" id="NYS94112.1"/>
    </source>
</evidence>
<evidence type="ECO:0000256" key="3">
    <source>
        <dbReference type="ARBA" id="ARBA00022729"/>
    </source>
</evidence>
<dbReference type="PIRSF" id="PIRSF002741">
    <property type="entry name" value="MppA"/>
    <property type="match status" value="1"/>
</dbReference>
<dbReference type="GO" id="GO:0042597">
    <property type="term" value="C:periplasmic space"/>
    <property type="evidence" value="ECO:0007669"/>
    <property type="project" value="UniProtKB-ARBA"/>
</dbReference>
<evidence type="ECO:0000259" key="5">
    <source>
        <dbReference type="Pfam" id="PF00496"/>
    </source>
</evidence>
<gene>
    <name evidence="6" type="ORF">HZZ10_11360</name>
</gene>
<proteinExistence type="inferred from homology"/>
<reference evidence="6 7" key="1">
    <citation type="submission" date="2020-07" db="EMBL/GenBank/DDBJ databases">
        <title>MOT database genomes.</title>
        <authorList>
            <person name="Joseph S."/>
            <person name="Aduse-Opoku J."/>
            <person name="Hashim A."/>
            <person name="Wade W."/>
            <person name="Curtis M."/>
        </authorList>
    </citation>
    <scope>NUCLEOTIDE SEQUENCE [LARGE SCALE GENOMIC DNA]</scope>
    <source>
        <strain evidence="6 7">DSM 100099</strain>
    </source>
</reference>
<dbReference type="PANTHER" id="PTHR30290">
    <property type="entry name" value="PERIPLASMIC BINDING COMPONENT OF ABC TRANSPORTER"/>
    <property type="match status" value="1"/>
</dbReference>
<accession>A0A853EWT9</accession>
<feature type="signal peptide" evidence="4">
    <location>
        <begin position="1"/>
        <end position="25"/>
    </location>
</feature>
<evidence type="ECO:0000256" key="1">
    <source>
        <dbReference type="ARBA" id="ARBA00005695"/>
    </source>
</evidence>